<reference evidence="8 9" key="1">
    <citation type="submission" date="2024-03" db="EMBL/GenBank/DDBJ databases">
        <title>Ignisphaera cupida sp. nov., a hyperthermophilic hydrolytic archaeon from a hot spring of Kamchatka, and proposal of Ignisphaeraceae fam. nov.</title>
        <authorList>
            <person name="Podosokorskaya O.A."/>
            <person name="Elcheninov A.G."/>
            <person name="Maltseva A.I."/>
            <person name="Zayulina K.S."/>
            <person name="Novikov A."/>
            <person name="Merkel A.Y."/>
        </authorList>
    </citation>
    <scope>NUCLEOTIDE SEQUENCE [LARGE SCALE GENOMIC DNA]</scope>
    <source>
        <strain evidence="8 9">38H-sp</strain>
    </source>
</reference>
<dbReference type="Gene3D" id="3.40.1280.10">
    <property type="match status" value="1"/>
</dbReference>
<gene>
    <name evidence="8" type="ORF">WKV44_07005</name>
</gene>
<dbReference type="HAMAP" id="MF_01885">
    <property type="entry name" value="tRNA_methyltr_TrmL"/>
    <property type="match status" value="1"/>
</dbReference>
<feature type="binding site" evidence="6">
    <location>
        <position position="130"/>
    </location>
    <ligand>
        <name>S-adenosyl-L-methionine</name>
        <dbReference type="ChEBI" id="CHEBI:59789"/>
    </ligand>
</feature>
<dbReference type="PANTHER" id="PTHR42971">
    <property type="entry name" value="TRNA (CYTIDINE(34)-2'-O)-METHYLTRANSFERASE"/>
    <property type="match status" value="1"/>
</dbReference>
<dbReference type="InterPro" id="IPR029028">
    <property type="entry name" value="Alpha/beta_knot_MTases"/>
</dbReference>
<keyword evidence="5 6" id="KW-0819">tRNA processing</keyword>
<dbReference type="RefSeq" id="WP_420069741.1">
    <property type="nucleotide sequence ID" value="NZ_JBCHKQ010000003.1"/>
</dbReference>
<protein>
    <recommendedName>
        <fullName evidence="6">Putative tRNA (cytidine(34)-2'-O)-methyltransferase</fullName>
        <ecNumber evidence="6">2.1.1.207</ecNumber>
    </recommendedName>
    <alternativeName>
        <fullName evidence="6">tRNA (cytidine/uridine-2'-O-)-methyltransferase</fullName>
    </alternativeName>
</protein>
<comment type="similarity">
    <text evidence="6">Belongs to the class IV-like SAM-binding methyltransferase superfamily. RNA methyltransferase TrmH family. TrmL subfamily.</text>
</comment>
<dbReference type="InterPro" id="IPR016914">
    <property type="entry name" value="TrmL"/>
</dbReference>
<comment type="function">
    <text evidence="6">Could methylate the ribose at the nucleotide 34 wobble position in tRNA.</text>
</comment>
<dbReference type="Proteomes" id="UP001466331">
    <property type="component" value="Unassembled WGS sequence"/>
</dbReference>
<keyword evidence="1 6" id="KW-0963">Cytoplasm</keyword>
<accession>A0ABU9UC99</accession>
<comment type="catalytic activity">
    <reaction evidence="6">
        <text>5-carboxymethylaminomethyluridine(34) in tRNA(Leu) + S-adenosyl-L-methionine = 5-carboxymethylaminomethyl-2'-O-methyluridine(34) in tRNA(Leu) + S-adenosyl-L-homocysteine + H(+)</text>
        <dbReference type="Rhea" id="RHEA:43088"/>
        <dbReference type="Rhea" id="RHEA-COMP:10333"/>
        <dbReference type="Rhea" id="RHEA-COMP:10334"/>
        <dbReference type="ChEBI" id="CHEBI:15378"/>
        <dbReference type="ChEBI" id="CHEBI:57856"/>
        <dbReference type="ChEBI" id="CHEBI:59789"/>
        <dbReference type="ChEBI" id="CHEBI:74508"/>
        <dbReference type="ChEBI" id="CHEBI:74511"/>
        <dbReference type="EC" id="2.1.1.207"/>
    </reaction>
</comment>
<dbReference type="CDD" id="cd18094">
    <property type="entry name" value="SpoU-like_TrmL"/>
    <property type="match status" value="1"/>
</dbReference>
<dbReference type="SUPFAM" id="SSF75217">
    <property type="entry name" value="alpha/beta knot"/>
    <property type="match status" value="1"/>
</dbReference>
<evidence type="ECO:0000313" key="9">
    <source>
        <dbReference type="Proteomes" id="UP001466331"/>
    </source>
</evidence>
<evidence type="ECO:0000256" key="4">
    <source>
        <dbReference type="ARBA" id="ARBA00022691"/>
    </source>
</evidence>
<comment type="subcellular location">
    <subcellularLocation>
        <location evidence="6">Cytoplasm</location>
    </subcellularLocation>
</comment>
<dbReference type="PIRSF" id="PIRSF029256">
    <property type="entry name" value="SpoU_TrmH_prd"/>
    <property type="match status" value="1"/>
</dbReference>
<evidence type="ECO:0000256" key="2">
    <source>
        <dbReference type="ARBA" id="ARBA00022603"/>
    </source>
</evidence>
<feature type="binding site" evidence="6">
    <location>
        <position position="79"/>
    </location>
    <ligand>
        <name>S-adenosyl-L-methionine</name>
        <dbReference type="ChEBI" id="CHEBI:59789"/>
    </ligand>
</feature>
<evidence type="ECO:0000256" key="3">
    <source>
        <dbReference type="ARBA" id="ARBA00022679"/>
    </source>
</evidence>
<keyword evidence="3 6" id="KW-0808">Transferase</keyword>
<dbReference type="PANTHER" id="PTHR42971:SF1">
    <property type="entry name" value="TRNA (CYTIDINE(34)-2'-O)-METHYLTRANSFERASE"/>
    <property type="match status" value="1"/>
</dbReference>
<comment type="catalytic activity">
    <reaction evidence="6">
        <text>cytidine(34) in tRNA + S-adenosyl-L-methionine = 2'-O-methylcytidine(34) in tRNA + S-adenosyl-L-homocysteine + H(+)</text>
        <dbReference type="Rhea" id="RHEA:43084"/>
        <dbReference type="Rhea" id="RHEA-COMP:10331"/>
        <dbReference type="Rhea" id="RHEA-COMP:10332"/>
        <dbReference type="ChEBI" id="CHEBI:15378"/>
        <dbReference type="ChEBI" id="CHEBI:57856"/>
        <dbReference type="ChEBI" id="CHEBI:59789"/>
        <dbReference type="ChEBI" id="CHEBI:74495"/>
        <dbReference type="ChEBI" id="CHEBI:82748"/>
        <dbReference type="EC" id="2.1.1.207"/>
    </reaction>
</comment>
<keyword evidence="4 6" id="KW-0949">S-adenosyl-L-methionine</keyword>
<comment type="caution">
    <text evidence="8">The sequence shown here is derived from an EMBL/GenBank/DDBJ whole genome shotgun (WGS) entry which is preliminary data.</text>
</comment>
<evidence type="ECO:0000259" key="7">
    <source>
        <dbReference type="Pfam" id="PF00588"/>
    </source>
</evidence>
<keyword evidence="9" id="KW-1185">Reference proteome</keyword>
<keyword evidence="2 6" id="KW-0489">Methyltransferase</keyword>
<dbReference type="InterPro" id="IPR029026">
    <property type="entry name" value="tRNA_m1G_MTases_N"/>
</dbReference>
<feature type="binding site" evidence="6">
    <location>
        <position position="101"/>
    </location>
    <ligand>
        <name>S-adenosyl-L-methionine</name>
        <dbReference type="ChEBI" id="CHEBI:59789"/>
    </ligand>
</feature>
<sequence length="161" mass="18363">MSLSIVLFEPEIPQNTGNIARTCAATGVKLYLVEPLGFSLEDKYLKRAGLDYWPMVDLDVLKSWDEVESLLDKENFFLVSKFAERTYTEIAYPDDSILVFGSESRGLPDYIKEKYKERLIRIPMRSSARSLNLSNAVAIMAYEVLRQHGFPGLARAFQEDV</sequence>
<dbReference type="EMBL" id="JBCHKQ010000003">
    <property type="protein sequence ID" value="MEM5948288.1"/>
    <property type="molecule type" value="Genomic_DNA"/>
</dbReference>
<feature type="domain" description="tRNA/rRNA methyltransferase SpoU type" evidence="7">
    <location>
        <begin position="3"/>
        <end position="142"/>
    </location>
</feature>
<feature type="binding site" evidence="6">
    <location>
        <position position="122"/>
    </location>
    <ligand>
        <name>S-adenosyl-L-methionine</name>
        <dbReference type="ChEBI" id="CHEBI:59789"/>
    </ligand>
</feature>
<dbReference type="GO" id="GO:0032259">
    <property type="term" value="P:methylation"/>
    <property type="evidence" value="ECO:0007669"/>
    <property type="project" value="UniProtKB-KW"/>
</dbReference>
<dbReference type="GO" id="GO:0008168">
    <property type="term" value="F:methyltransferase activity"/>
    <property type="evidence" value="ECO:0007669"/>
    <property type="project" value="UniProtKB-KW"/>
</dbReference>
<evidence type="ECO:0000256" key="1">
    <source>
        <dbReference type="ARBA" id="ARBA00022490"/>
    </source>
</evidence>
<proteinExistence type="inferred from homology"/>
<dbReference type="Pfam" id="PF00588">
    <property type="entry name" value="SpoU_methylase"/>
    <property type="match status" value="1"/>
</dbReference>
<dbReference type="EC" id="2.1.1.207" evidence="6"/>
<name>A0ABU9UC99_9SPIR</name>
<evidence type="ECO:0000256" key="6">
    <source>
        <dbReference type="HAMAP-Rule" id="MF_01885"/>
    </source>
</evidence>
<dbReference type="InterPro" id="IPR001537">
    <property type="entry name" value="SpoU_MeTrfase"/>
</dbReference>
<organism evidence="8 9">
    <name type="scientific">Rarispira pelagica</name>
    <dbReference type="NCBI Taxonomy" id="3141764"/>
    <lineage>
        <taxon>Bacteria</taxon>
        <taxon>Pseudomonadati</taxon>
        <taxon>Spirochaetota</taxon>
        <taxon>Spirochaetia</taxon>
        <taxon>Winmispirales</taxon>
        <taxon>Winmispiraceae</taxon>
        <taxon>Rarispira</taxon>
    </lineage>
</organism>
<evidence type="ECO:0000313" key="8">
    <source>
        <dbReference type="EMBL" id="MEM5948288.1"/>
    </source>
</evidence>
<evidence type="ECO:0000256" key="5">
    <source>
        <dbReference type="ARBA" id="ARBA00022694"/>
    </source>
</evidence>